<dbReference type="PANTHER" id="PTHR46087:SF11">
    <property type="entry name" value="PROTEIN SEMI-ROLLED LEAF 2"/>
    <property type="match status" value="1"/>
</dbReference>
<evidence type="ECO:0000313" key="3">
    <source>
        <dbReference type="Proteomes" id="UP001443914"/>
    </source>
</evidence>
<comment type="caution">
    <text evidence="2">The sequence shown here is derived from an EMBL/GenBank/DDBJ whole genome shotgun (WGS) entry which is preliminary data.</text>
</comment>
<sequence length="988" mass="110275">MGVISRTLFPACESMCVCCPALRSRSRQPVKRYKKLIADIFPKSPFLHLQDGQANERKIVKLCEYAAKNPVRIPKITKYLEERFHKELRHGHYKIISIVMEAYNKLLCMCGKQMAYFALSLLTLSDELLDRSKQVSVQIVGCRTLTQFIYSQTDGTYAHNIGSFVRKLCMLARETGEEHEKRTLRASCLQCLSAMVWYMAEFSHIFNDIDEIVKATLDNYEGDSHNEQRVEQRNLWVNEVVRCAGGTGAGAGVSSSRAAAVRPPPERKNVSSLTREEIENPRIWAQICLQRMSELAKERAPARHVLEPMFVHFDTNRHWLSQQGLAVVVLCDMCYFMEVPEKQLVLLNGVVRHLDHKNVAHDPTLKSCIVQVAATLARQMRSGMTLADIGCVVDLLTHLRKSLQATAGSLSEEDVNLNVHLQNSIESCLLEIAKGVNDASPLFDLMVIALEKLAPVGLVARATLSSVLILAHVTVTVYSHLQQAFPEALLLQLLKAMLHPDTEARLLAHQIFTILLFPSSWRSYESRRCKSSSRSTSDSVTALLEKLRKEKVTPGRGGSSLDDFKGKDFSEDECKQGWNRRNSPNFYKLTSIIDRNCGTNNTSEDPCVMKLCEDQISQLLSGFWIQANLPDNSPSNFEAIAHSYCLTLISSHMKTTNQNLVVRFFQLPLSLRNISLYSSFGMLPPTCRRSIFVTSTAMLLFAGRMYHISELNDILKCQAPYDADPYLGINDDLQVYVKSQSDPKQYGSAFDNQTATTFFSELQDKNIESEKILLDIISRHLCCVVKIEEEELRNQLCATFSPDEAFMFAPKELREMDHIQLVGQVKESPSLDGNLSVSSVAEEDVTSLFSAVNLSGQKDAQSPSHIMSIGQLLESALEVAGQVVGTFVSTSPLPYSTMAGHCEALETSTRKKLSNWLSQENIPSANSFELIGTGQTFPNKVSSPGDSMLGELRSQDQLSNLRLPPASPFDNFLRAVSGPQPVFAGLSA</sequence>
<feature type="region of interest" description="Disordered" evidence="1">
    <location>
        <begin position="254"/>
        <end position="273"/>
    </location>
</feature>
<proteinExistence type="predicted"/>
<protein>
    <submittedName>
        <fullName evidence="2">Uncharacterized protein</fullName>
    </submittedName>
</protein>
<dbReference type="Pfam" id="PF21052">
    <property type="entry name" value="EFR3_ARM"/>
    <property type="match status" value="1"/>
</dbReference>
<accession>A0AAW1HBE5</accession>
<evidence type="ECO:0000313" key="2">
    <source>
        <dbReference type="EMBL" id="KAK9673384.1"/>
    </source>
</evidence>
<dbReference type="AlphaFoldDB" id="A0AAW1HBE5"/>
<reference evidence="2" key="1">
    <citation type="submission" date="2024-03" db="EMBL/GenBank/DDBJ databases">
        <title>WGS assembly of Saponaria officinalis var. Norfolk2.</title>
        <authorList>
            <person name="Jenkins J."/>
            <person name="Shu S."/>
            <person name="Grimwood J."/>
            <person name="Barry K."/>
            <person name="Goodstein D."/>
            <person name="Schmutz J."/>
            <person name="Leebens-Mack J."/>
            <person name="Osbourn A."/>
        </authorList>
    </citation>
    <scope>NUCLEOTIDE SEQUENCE [LARGE SCALE GENOMIC DNA]</scope>
    <source>
        <strain evidence="2">JIC</strain>
    </source>
</reference>
<evidence type="ECO:0000256" key="1">
    <source>
        <dbReference type="SAM" id="MobiDB-lite"/>
    </source>
</evidence>
<dbReference type="InterPro" id="IPR016024">
    <property type="entry name" value="ARM-type_fold"/>
</dbReference>
<dbReference type="InterPro" id="IPR049152">
    <property type="entry name" value="EFR3-like_ARM"/>
</dbReference>
<dbReference type="Proteomes" id="UP001443914">
    <property type="component" value="Unassembled WGS sequence"/>
</dbReference>
<name>A0AAW1HBE5_SAPOF</name>
<dbReference type="EMBL" id="JBDFQZ010000012">
    <property type="protein sequence ID" value="KAK9673384.1"/>
    <property type="molecule type" value="Genomic_DNA"/>
</dbReference>
<dbReference type="SUPFAM" id="SSF48371">
    <property type="entry name" value="ARM repeat"/>
    <property type="match status" value="1"/>
</dbReference>
<feature type="compositionally biased region" description="Basic and acidic residues" evidence="1">
    <location>
        <begin position="264"/>
        <end position="273"/>
    </location>
</feature>
<keyword evidence="3" id="KW-1185">Reference proteome</keyword>
<dbReference type="InterPro" id="IPR055296">
    <property type="entry name" value="SRL2-like"/>
</dbReference>
<organism evidence="2 3">
    <name type="scientific">Saponaria officinalis</name>
    <name type="common">Common soapwort</name>
    <name type="synonym">Lychnis saponaria</name>
    <dbReference type="NCBI Taxonomy" id="3572"/>
    <lineage>
        <taxon>Eukaryota</taxon>
        <taxon>Viridiplantae</taxon>
        <taxon>Streptophyta</taxon>
        <taxon>Embryophyta</taxon>
        <taxon>Tracheophyta</taxon>
        <taxon>Spermatophyta</taxon>
        <taxon>Magnoliopsida</taxon>
        <taxon>eudicotyledons</taxon>
        <taxon>Gunneridae</taxon>
        <taxon>Pentapetalae</taxon>
        <taxon>Caryophyllales</taxon>
        <taxon>Caryophyllaceae</taxon>
        <taxon>Caryophylleae</taxon>
        <taxon>Saponaria</taxon>
    </lineage>
</organism>
<dbReference type="PANTHER" id="PTHR46087">
    <property type="entry name" value="PUTATIVE, EXPRESSED-RELATED"/>
    <property type="match status" value="1"/>
</dbReference>
<gene>
    <name evidence="2" type="ORF">RND81_12G164300</name>
</gene>